<evidence type="ECO:0000256" key="2">
    <source>
        <dbReference type="ARBA" id="ARBA00022723"/>
    </source>
</evidence>
<sequence length="705" mass="78007">MRCSKRLPLILSVLALPLIVFAGTANAKEKKIEDIEVFEPELWQLHAHGHHHLSKNHPNRHNNNDNNHHKHKKSSKKTKSKYKSKPSKKMSFSSQNNGRNLVQSNSDKIADYAVFEPELWQLRAHGHNHLLKSKKKKNSKKHHQKNKKSIKKKSASEKKKLDTKIVKRDLAETAGDSDLESGSNDTIKEDVEDEIARDPKHENDKNDKEPKDPEDEEHSEYNDDKDHDLGHDEDKSADEGKKDHGGKNEDKDAGGNEEGEKKERKGDKKDGKKDGKKGDRKDGKKGGKKDGHGKKGGHGKKDGHDKKDSHDKKDGQDDKKKGKDGKAPKDGANKDKAPKDDADNDSKAPKDREAPAENKAPEKKKTPVDDKAPEKKKNPADDKAPEKKKPKPAVPVPAVKPPAPAPIVPVQHMGEFLTKCNTVGQVAMTFSEGPSEATIQMLEILKEAKARVTFFANATWLDYMQYASVTRRAYQDGHLIGMTYRLPSDSSKTMTEAQLKADIAKYATKIFSLIGKYPKYVRLHDAGLKDTKLEPIIRQMGYTLVGFNLDQADYKYNTREQSDKIAEIYDTTFKKQADAFGRKSSYVVVGYDIPASGAAAALPQIINAVIRNGYDMVRLDGCNNDSAPYKKSALMNDGFVKDDFSFGGSKYVHGQSPVSVLKNGKAVPGNAPGMVGENKPSSSDSPLVAPSAMGMIFATVLALIL</sequence>
<name>A0A9P6PN84_9FUNG</name>
<dbReference type="PANTHER" id="PTHR46471:SF2">
    <property type="entry name" value="CHITIN DEACETYLASE-RELATED"/>
    <property type="match status" value="1"/>
</dbReference>
<keyword evidence="5" id="KW-0119">Carbohydrate metabolism</keyword>
<feature type="compositionally biased region" description="Basic and acidic residues" evidence="6">
    <location>
        <begin position="299"/>
        <end position="387"/>
    </location>
</feature>
<dbReference type="AlphaFoldDB" id="A0A9P6PN84"/>
<organism evidence="9 10">
    <name type="scientific">Mortierella polycephala</name>
    <dbReference type="NCBI Taxonomy" id="41804"/>
    <lineage>
        <taxon>Eukaryota</taxon>
        <taxon>Fungi</taxon>
        <taxon>Fungi incertae sedis</taxon>
        <taxon>Mucoromycota</taxon>
        <taxon>Mortierellomycotina</taxon>
        <taxon>Mortierellomycetes</taxon>
        <taxon>Mortierellales</taxon>
        <taxon>Mortierellaceae</taxon>
        <taxon>Mortierella</taxon>
    </lineage>
</organism>
<dbReference type="GO" id="GO:0016810">
    <property type="term" value="F:hydrolase activity, acting on carbon-nitrogen (but not peptide) bonds"/>
    <property type="evidence" value="ECO:0007669"/>
    <property type="project" value="InterPro"/>
</dbReference>
<feature type="domain" description="NodB homology" evidence="8">
    <location>
        <begin position="424"/>
        <end position="617"/>
    </location>
</feature>
<feature type="region of interest" description="Disordered" evidence="6">
    <location>
        <begin position="50"/>
        <end position="102"/>
    </location>
</feature>
<evidence type="ECO:0000313" key="9">
    <source>
        <dbReference type="EMBL" id="KAG0249340.1"/>
    </source>
</evidence>
<feature type="compositionally biased region" description="Pro residues" evidence="6">
    <location>
        <begin position="392"/>
        <end position="402"/>
    </location>
</feature>
<comment type="caution">
    <text evidence="9">The sequence shown here is derived from an EMBL/GenBank/DDBJ whole genome shotgun (WGS) entry which is preliminary data.</text>
</comment>
<evidence type="ECO:0000256" key="1">
    <source>
        <dbReference type="ARBA" id="ARBA00001941"/>
    </source>
</evidence>
<feature type="compositionally biased region" description="Basic residues" evidence="6">
    <location>
        <begin position="130"/>
        <end position="153"/>
    </location>
</feature>
<keyword evidence="3 7" id="KW-0732">Signal</keyword>
<evidence type="ECO:0000256" key="4">
    <source>
        <dbReference type="ARBA" id="ARBA00022801"/>
    </source>
</evidence>
<evidence type="ECO:0000256" key="3">
    <source>
        <dbReference type="ARBA" id="ARBA00022729"/>
    </source>
</evidence>
<feature type="compositionally biased region" description="Basic residues" evidence="6">
    <location>
        <begin position="68"/>
        <end position="88"/>
    </location>
</feature>
<evidence type="ECO:0000259" key="8">
    <source>
        <dbReference type="PROSITE" id="PS51677"/>
    </source>
</evidence>
<dbReference type="PROSITE" id="PS51677">
    <property type="entry name" value="NODB"/>
    <property type="match status" value="1"/>
</dbReference>
<dbReference type="Gene3D" id="3.20.20.370">
    <property type="entry name" value="Glycoside hydrolase/deacetylase"/>
    <property type="match status" value="1"/>
</dbReference>
<dbReference type="InterPro" id="IPR011330">
    <property type="entry name" value="Glyco_hydro/deAcase_b/a-brl"/>
</dbReference>
<evidence type="ECO:0000256" key="7">
    <source>
        <dbReference type="SAM" id="SignalP"/>
    </source>
</evidence>
<feature type="signal peptide" evidence="7">
    <location>
        <begin position="1"/>
        <end position="27"/>
    </location>
</feature>
<evidence type="ECO:0000256" key="6">
    <source>
        <dbReference type="SAM" id="MobiDB-lite"/>
    </source>
</evidence>
<feature type="compositionally biased region" description="Basic and acidic residues" evidence="6">
    <location>
        <begin position="186"/>
        <end position="211"/>
    </location>
</feature>
<keyword evidence="2" id="KW-0479">Metal-binding</keyword>
<evidence type="ECO:0000256" key="5">
    <source>
        <dbReference type="ARBA" id="ARBA00023277"/>
    </source>
</evidence>
<dbReference type="GO" id="GO:0046872">
    <property type="term" value="F:metal ion binding"/>
    <property type="evidence" value="ECO:0007669"/>
    <property type="project" value="UniProtKB-KW"/>
</dbReference>
<feature type="region of interest" description="Disordered" evidence="6">
    <location>
        <begin position="130"/>
        <end position="402"/>
    </location>
</feature>
<dbReference type="PANTHER" id="PTHR46471">
    <property type="entry name" value="CHITIN DEACETYLASE"/>
    <property type="match status" value="1"/>
</dbReference>
<gene>
    <name evidence="9" type="ORF">BG011_009393</name>
</gene>
<feature type="compositionally biased region" description="Basic and acidic residues" evidence="6">
    <location>
        <begin position="219"/>
        <end position="290"/>
    </location>
</feature>
<dbReference type="GO" id="GO:0005975">
    <property type="term" value="P:carbohydrate metabolic process"/>
    <property type="evidence" value="ECO:0007669"/>
    <property type="project" value="InterPro"/>
</dbReference>
<dbReference type="InterPro" id="IPR002509">
    <property type="entry name" value="NODB_dom"/>
</dbReference>
<feature type="compositionally biased region" description="Basic and acidic residues" evidence="6">
    <location>
        <begin position="154"/>
        <end position="171"/>
    </location>
</feature>
<accession>A0A9P6PN84</accession>
<feature type="chain" id="PRO_5040275964" description="NodB homology domain-containing protein" evidence="7">
    <location>
        <begin position="28"/>
        <end position="705"/>
    </location>
</feature>
<dbReference type="OrthoDB" id="407355at2759"/>
<reference evidence="9" key="1">
    <citation type="journal article" date="2020" name="Fungal Divers.">
        <title>Resolving the Mortierellaceae phylogeny through synthesis of multi-gene phylogenetics and phylogenomics.</title>
        <authorList>
            <person name="Vandepol N."/>
            <person name="Liber J."/>
            <person name="Desiro A."/>
            <person name="Na H."/>
            <person name="Kennedy M."/>
            <person name="Barry K."/>
            <person name="Grigoriev I.V."/>
            <person name="Miller A.N."/>
            <person name="O'Donnell K."/>
            <person name="Stajich J.E."/>
            <person name="Bonito G."/>
        </authorList>
    </citation>
    <scope>NUCLEOTIDE SEQUENCE</scope>
    <source>
        <strain evidence="9">KOD948</strain>
    </source>
</reference>
<protein>
    <recommendedName>
        <fullName evidence="8">NodB homology domain-containing protein</fullName>
    </recommendedName>
</protein>
<proteinExistence type="predicted"/>
<keyword evidence="4" id="KW-0378">Hydrolase</keyword>
<dbReference type="EMBL" id="JAAAJA010000836">
    <property type="protein sequence ID" value="KAG0249340.1"/>
    <property type="molecule type" value="Genomic_DNA"/>
</dbReference>
<evidence type="ECO:0000313" key="10">
    <source>
        <dbReference type="Proteomes" id="UP000726737"/>
    </source>
</evidence>
<keyword evidence="10" id="KW-1185">Reference proteome</keyword>
<feature type="compositionally biased region" description="Basic residues" evidence="6">
    <location>
        <begin position="50"/>
        <end position="60"/>
    </location>
</feature>
<dbReference type="SUPFAM" id="SSF88713">
    <property type="entry name" value="Glycoside hydrolase/deacetylase"/>
    <property type="match status" value="1"/>
</dbReference>
<comment type="cofactor">
    <cofactor evidence="1">
        <name>Co(2+)</name>
        <dbReference type="ChEBI" id="CHEBI:48828"/>
    </cofactor>
</comment>
<dbReference type="Proteomes" id="UP000726737">
    <property type="component" value="Unassembled WGS sequence"/>
</dbReference>
<dbReference type="Pfam" id="PF01522">
    <property type="entry name" value="Polysacc_deac_1"/>
    <property type="match status" value="1"/>
</dbReference>